<dbReference type="eggNOG" id="COG2205">
    <property type="taxonomic scope" value="Bacteria"/>
</dbReference>
<dbReference type="Proteomes" id="UP000001208">
    <property type="component" value="Chromosome"/>
</dbReference>
<name>B3QU69_CHLT3</name>
<dbReference type="RefSeq" id="WP_012498951.1">
    <property type="nucleotide sequence ID" value="NC_011026.1"/>
</dbReference>
<feature type="domain" description="Globin-sensor" evidence="1">
    <location>
        <begin position="12"/>
        <end position="159"/>
    </location>
</feature>
<dbReference type="SUPFAM" id="SSF46458">
    <property type="entry name" value="Globin-like"/>
    <property type="match status" value="1"/>
</dbReference>
<dbReference type="Pfam" id="PF11563">
    <property type="entry name" value="Protoglobin"/>
    <property type="match status" value="1"/>
</dbReference>
<dbReference type="OrthoDB" id="9800154at2"/>
<dbReference type="AlphaFoldDB" id="B3QU69"/>
<dbReference type="EMBL" id="CP001100">
    <property type="protein sequence ID" value="ACF12867.1"/>
    <property type="molecule type" value="Genomic_DNA"/>
</dbReference>
<reference evidence="2 3" key="1">
    <citation type="submission" date="2008-06" db="EMBL/GenBank/DDBJ databases">
        <title>Complete sequence of Chloroherpeton thalassium ATCC 35110.</title>
        <authorList>
            <consortium name="US DOE Joint Genome Institute"/>
            <person name="Lucas S."/>
            <person name="Copeland A."/>
            <person name="Lapidus A."/>
            <person name="Glavina del Rio T."/>
            <person name="Dalin E."/>
            <person name="Tice H."/>
            <person name="Bruce D."/>
            <person name="Goodwin L."/>
            <person name="Pitluck S."/>
            <person name="Schmutz J."/>
            <person name="Larimer F."/>
            <person name="Land M."/>
            <person name="Hauser L."/>
            <person name="Kyrpides N."/>
            <person name="Mikhailova N."/>
            <person name="Liu Z."/>
            <person name="Li T."/>
            <person name="Zhao F."/>
            <person name="Overmann J."/>
            <person name="Bryant D.A."/>
            <person name="Richardson P."/>
        </authorList>
    </citation>
    <scope>NUCLEOTIDE SEQUENCE [LARGE SCALE GENOMIC DNA]</scope>
    <source>
        <strain evidence="3">ATCC 35110 / GB-78</strain>
    </source>
</reference>
<dbReference type="GO" id="GO:0019825">
    <property type="term" value="F:oxygen binding"/>
    <property type="evidence" value="ECO:0007669"/>
    <property type="project" value="InterPro"/>
</dbReference>
<dbReference type="InterPro" id="IPR012292">
    <property type="entry name" value="Globin/Proto"/>
</dbReference>
<evidence type="ECO:0000313" key="3">
    <source>
        <dbReference type="Proteomes" id="UP000001208"/>
    </source>
</evidence>
<evidence type="ECO:0000259" key="1">
    <source>
        <dbReference type="Pfam" id="PF11563"/>
    </source>
</evidence>
<dbReference type="HOGENOM" id="CLU_127638_0_0_10"/>
<dbReference type="InterPro" id="IPR044398">
    <property type="entry name" value="Globin-sensor_dom"/>
</dbReference>
<dbReference type="KEGG" id="cts:Ctha_0396"/>
<evidence type="ECO:0000313" key="2">
    <source>
        <dbReference type="EMBL" id="ACF12867.1"/>
    </source>
</evidence>
<accession>B3QU69</accession>
<organism evidence="2 3">
    <name type="scientific">Chloroherpeton thalassium (strain ATCC 35110 / GB-78)</name>
    <dbReference type="NCBI Taxonomy" id="517418"/>
    <lineage>
        <taxon>Bacteria</taxon>
        <taxon>Pseudomonadati</taxon>
        <taxon>Chlorobiota</taxon>
        <taxon>Chlorobiia</taxon>
        <taxon>Chlorobiales</taxon>
        <taxon>Chloroherpetonaceae</taxon>
        <taxon>Chloroherpeton</taxon>
    </lineage>
</organism>
<protein>
    <recommendedName>
        <fullName evidence="1">Globin-sensor domain-containing protein</fullName>
    </recommendedName>
</protein>
<sequence>MEERKSWVIKDEAILEELLAMTRMTEEEKKVLGEMRSQAESIVGEMINAFYDRLLSHENTSEYLSDKIERMRETLKGWFLELFTGDYNDKYVKSRLQIGKVHVRIGLPVRYPLAMMDVIMEYGQKAALQSSQPEIASSAFRKLAALDIAIFNQAYESTQLKHLAKMVGNEMLARRILTQDDVE</sequence>
<proteinExistence type="predicted"/>
<dbReference type="STRING" id="517418.Ctha_0396"/>
<gene>
    <name evidence="2" type="ordered locus">Ctha_0396</name>
</gene>
<dbReference type="Gene3D" id="1.10.490.10">
    <property type="entry name" value="Globins"/>
    <property type="match status" value="1"/>
</dbReference>
<dbReference type="GO" id="GO:0020037">
    <property type="term" value="F:heme binding"/>
    <property type="evidence" value="ECO:0007669"/>
    <property type="project" value="InterPro"/>
</dbReference>
<dbReference type="InterPro" id="IPR009050">
    <property type="entry name" value="Globin-like_sf"/>
</dbReference>
<keyword evidence="3" id="KW-1185">Reference proteome</keyword>